<evidence type="ECO:0000256" key="10">
    <source>
        <dbReference type="SAM" id="Phobius"/>
    </source>
</evidence>
<feature type="domain" description="Response regulatory" evidence="13">
    <location>
        <begin position="1090"/>
        <end position="1205"/>
    </location>
</feature>
<dbReference type="SMART" id="SM00342">
    <property type="entry name" value="HTH_ARAC"/>
    <property type="match status" value="1"/>
</dbReference>
<dbReference type="InterPro" id="IPR009057">
    <property type="entry name" value="Homeodomain-like_sf"/>
</dbReference>
<reference evidence="15" key="1">
    <citation type="submission" date="2018-02" db="EMBL/GenBank/DDBJ databases">
        <title>Genome sequencing of Solimonas sp. HR-BB.</title>
        <authorList>
            <person name="Lee Y."/>
            <person name="Jeon C.O."/>
        </authorList>
    </citation>
    <scope>NUCLEOTIDE SEQUENCE [LARGE SCALE GENOMIC DNA]</scope>
    <source>
        <strain evidence="15">HR-U</strain>
    </source>
</reference>
<dbReference type="PANTHER" id="PTHR43547:SF2">
    <property type="entry name" value="HYBRID SIGNAL TRANSDUCTION HISTIDINE KINASE C"/>
    <property type="match status" value="1"/>
</dbReference>
<dbReference type="Gene3D" id="3.30.565.10">
    <property type="entry name" value="Histidine kinase-like ATPase, C-terminal domain"/>
    <property type="match status" value="1"/>
</dbReference>
<dbReference type="SUPFAM" id="SSF63829">
    <property type="entry name" value="Calcium-dependent phosphotriesterase"/>
    <property type="match status" value="3"/>
</dbReference>
<proteinExistence type="predicted"/>
<evidence type="ECO:0000313" key="15">
    <source>
        <dbReference type="Proteomes" id="UP000239590"/>
    </source>
</evidence>
<keyword evidence="7" id="KW-0238">DNA-binding</keyword>
<evidence type="ECO:0000256" key="9">
    <source>
        <dbReference type="PROSITE-ProRule" id="PRU00169"/>
    </source>
</evidence>
<evidence type="ECO:0000256" key="8">
    <source>
        <dbReference type="ARBA" id="ARBA00023163"/>
    </source>
</evidence>
<accession>A0A2S7IF81</accession>
<keyword evidence="5 14" id="KW-0418">Kinase</keyword>
<comment type="caution">
    <text evidence="14">The sequence shown here is derived from an EMBL/GenBank/DDBJ whole genome shotgun (WGS) entry which is preliminary data.</text>
</comment>
<dbReference type="Pfam" id="PF12833">
    <property type="entry name" value="HTH_18"/>
    <property type="match status" value="1"/>
</dbReference>
<dbReference type="InterPro" id="IPR004358">
    <property type="entry name" value="Sig_transdc_His_kin-like_C"/>
</dbReference>
<dbReference type="Proteomes" id="UP000239590">
    <property type="component" value="Unassembled WGS sequence"/>
</dbReference>
<dbReference type="InterPro" id="IPR003594">
    <property type="entry name" value="HATPase_dom"/>
</dbReference>
<dbReference type="PROSITE" id="PS50110">
    <property type="entry name" value="RESPONSE_REGULATORY"/>
    <property type="match status" value="1"/>
</dbReference>
<dbReference type="InterPro" id="IPR036097">
    <property type="entry name" value="HisK_dim/P_sf"/>
</dbReference>
<name>A0A2S7IF81_9BACT</name>
<dbReference type="InterPro" id="IPR018062">
    <property type="entry name" value="HTH_AraC-typ_CS"/>
</dbReference>
<dbReference type="InterPro" id="IPR011006">
    <property type="entry name" value="CheY-like_superfamily"/>
</dbReference>
<dbReference type="Gene3D" id="1.10.10.60">
    <property type="entry name" value="Homeodomain-like"/>
    <property type="match status" value="1"/>
</dbReference>
<evidence type="ECO:0000256" key="5">
    <source>
        <dbReference type="ARBA" id="ARBA00022777"/>
    </source>
</evidence>
<dbReference type="PROSITE" id="PS50109">
    <property type="entry name" value="HIS_KIN"/>
    <property type="match status" value="1"/>
</dbReference>
<feature type="domain" description="Histidine kinase" evidence="12">
    <location>
        <begin position="830"/>
        <end position="1051"/>
    </location>
</feature>
<dbReference type="InterPro" id="IPR013783">
    <property type="entry name" value="Ig-like_fold"/>
</dbReference>
<dbReference type="Pfam" id="PF07495">
    <property type="entry name" value="Y_Y_Y"/>
    <property type="match status" value="1"/>
</dbReference>
<evidence type="ECO:0000313" key="14">
    <source>
        <dbReference type="EMBL" id="PQA53451.1"/>
    </source>
</evidence>
<keyword evidence="10" id="KW-0472">Membrane</keyword>
<organism evidence="14 15">
    <name type="scientific">Siphonobacter curvatus</name>
    <dbReference type="NCBI Taxonomy" id="2094562"/>
    <lineage>
        <taxon>Bacteria</taxon>
        <taxon>Pseudomonadati</taxon>
        <taxon>Bacteroidota</taxon>
        <taxon>Cytophagia</taxon>
        <taxon>Cytophagales</taxon>
        <taxon>Cytophagaceae</taxon>
        <taxon>Siphonobacter</taxon>
    </lineage>
</organism>
<feature type="domain" description="HTH araC/xylS-type" evidence="11">
    <location>
        <begin position="1237"/>
        <end position="1336"/>
    </location>
</feature>
<evidence type="ECO:0000256" key="6">
    <source>
        <dbReference type="ARBA" id="ARBA00023015"/>
    </source>
</evidence>
<dbReference type="GO" id="GO:0003700">
    <property type="term" value="F:DNA-binding transcription factor activity"/>
    <property type="evidence" value="ECO:0007669"/>
    <property type="project" value="InterPro"/>
</dbReference>
<keyword evidence="10" id="KW-1133">Transmembrane helix</keyword>
<keyword evidence="8" id="KW-0804">Transcription</keyword>
<dbReference type="EMBL" id="PTRA01000009">
    <property type="protein sequence ID" value="PQA53451.1"/>
    <property type="molecule type" value="Genomic_DNA"/>
</dbReference>
<dbReference type="SUPFAM" id="SSF46689">
    <property type="entry name" value="Homeodomain-like"/>
    <property type="match status" value="1"/>
</dbReference>
<evidence type="ECO:0000256" key="3">
    <source>
        <dbReference type="ARBA" id="ARBA00022553"/>
    </source>
</evidence>
<dbReference type="FunFam" id="3.30.565.10:FF:000006">
    <property type="entry name" value="Sensor histidine kinase WalK"/>
    <property type="match status" value="1"/>
</dbReference>
<dbReference type="InterPro" id="IPR015943">
    <property type="entry name" value="WD40/YVTN_repeat-like_dom_sf"/>
</dbReference>
<dbReference type="Gene3D" id="1.10.287.130">
    <property type="match status" value="1"/>
</dbReference>
<dbReference type="FunFam" id="2.60.40.10:FF:000791">
    <property type="entry name" value="Two-component system sensor histidine kinase/response regulator"/>
    <property type="match status" value="1"/>
</dbReference>
<dbReference type="Pfam" id="PF02518">
    <property type="entry name" value="HATPase_c"/>
    <property type="match status" value="1"/>
</dbReference>
<feature type="modified residue" description="4-aspartylphosphate" evidence="9">
    <location>
        <position position="1138"/>
    </location>
</feature>
<dbReference type="InterPro" id="IPR001789">
    <property type="entry name" value="Sig_transdc_resp-reg_receiver"/>
</dbReference>
<dbReference type="Gene3D" id="2.60.40.10">
    <property type="entry name" value="Immunoglobulins"/>
    <property type="match status" value="1"/>
</dbReference>
<dbReference type="InterPro" id="IPR011123">
    <property type="entry name" value="Y_Y_Y"/>
</dbReference>
<dbReference type="GO" id="GO:0000155">
    <property type="term" value="F:phosphorelay sensor kinase activity"/>
    <property type="evidence" value="ECO:0007669"/>
    <property type="project" value="InterPro"/>
</dbReference>
<dbReference type="SUPFAM" id="SSF55874">
    <property type="entry name" value="ATPase domain of HSP90 chaperone/DNA topoisomerase II/histidine kinase"/>
    <property type="match status" value="1"/>
</dbReference>
<dbReference type="InterPro" id="IPR011110">
    <property type="entry name" value="Reg_prop"/>
</dbReference>
<dbReference type="RefSeq" id="WP_104716049.1">
    <property type="nucleotide sequence ID" value="NZ_PTRA01000009.1"/>
</dbReference>
<dbReference type="Gene3D" id="3.40.50.2300">
    <property type="match status" value="1"/>
</dbReference>
<comment type="catalytic activity">
    <reaction evidence="1">
        <text>ATP + protein L-histidine = ADP + protein N-phospho-L-histidine.</text>
        <dbReference type="EC" id="2.7.13.3"/>
    </reaction>
</comment>
<keyword evidence="10" id="KW-0812">Transmembrane</keyword>
<dbReference type="GO" id="GO:0043565">
    <property type="term" value="F:sequence-specific DNA binding"/>
    <property type="evidence" value="ECO:0007669"/>
    <property type="project" value="InterPro"/>
</dbReference>
<feature type="transmembrane region" description="Helical" evidence="10">
    <location>
        <begin position="783"/>
        <end position="809"/>
    </location>
</feature>
<dbReference type="SMART" id="SM00388">
    <property type="entry name" value="HisKA"/>
    <property type="match status" value="1"/>
</dbReference>
<evidence type="ECO:0000256" key="4">
    <source>
        <dbReference type="ARBA" id="ARBA00022679"/>
    </source>
</evidence>
<dbReference type="InterPro" id="IPR003661">
    <property type="entry name" value="HisK_dim/P_dom"/>
</dbReference>
<dbReference type="InterPro" id="IPR036890">
    <property type="entry name" value="HATPase_C_sf"/>
</dbReference>
<evidence type="ECO:0000256" key="1">
    <source>
        <dbReference type="ARBA" id="ARBA00000085"/>
    </source>
</evidence>
<dbReference type="Gene3D" id="2.130.10.10">
    <property type="entry name" value="YVTN repeat-like/Quinoprotein amine dehydrogenase"/>
    <property type="match status" value="4"/>
</dbReference>
<dbReference type="SUPFAM" id="SSF47384">
    <property type="entry name" value="Homodimeric domain of signal transducing histidine kinase"/>
    <property type="match status" value="1"/>
</dbReference>
<dbReference type="InterPro" id="IPR005467">
    <property type="entry name" value="His_kinase_dom"/>
</dbReference>
<dbReference type="PANTHER" id="PTHR43547">
    <property type="entry name" value="TWO-COMPONENT HISTIDINE KINASE"/>
    <property type="match status" value="1"/>
</dbReference>
<dbReference type="PROSITE" id="PS00041">
    <property type="entry name" value="HTH_ARAC_FAMILY_1"/>
    <property type="match status" value="1"/>
</dbReference>
<dbReference type="Pfam" id="PF00072">
    <property type="entry name" value="Response_reg"/>
    <property type="match status" value="1"/>
</dbReference>
<dbReference type="Pfam" id="PF00512">
    <property type="entry name" value="HisKA"/>
    <property type="match status" value="1"/>
</dbReference>
<dbReference type="OrthoDB" id="9797097at2"/>
<keyword evidence="4" id="KW-0808">Transferase</keyword>
<dbReference type="PROSITE" id="PS01124">
    <property type="entry name" value="HTH_ARAC_FAMILY_2"/>
    <property type="match status" value="1"/>
</dbReference>
<dbReference type="SMART" id="SM00387">
    <property type="entry name" value="HATPase_c"/>
    <property type="match status" value="1"/>
</dbReference>
<evidence type="ECO:0000259" key="11">
    <source>
        <dbReference type="PROSITE" id="PS01124"/>
    </source>
</evidence>
<evidence type="ECO:0000256" key="7">
    <source>
        <dbReference type="ARBA" id="ARBA00023125"/>
    </source>
</evidence>
<protein>
    <recommendedName>
        <fullName evidence="2">histidine kinase</fullName>
        <ecNumber evidence="2">2.7.13.3</ecNumber>
    </recommendedName>
</protein>
<evidence type="ECO:0000256" key="2">
    <source>
        <dbReference type="ARBA" id="ARBA00012438"/>
    </source>
</evidence>
<dbReference type="SMART" id="SM00448">
    <property type="entry name" value="REC"/>
    <property type="match status" value="1"/>
</dbReference>
<evidence type="ECO:0000259" key="13">
    <source>
        <dbReference type="PROSITE" id="PS50110"/>
    </source>
</evidence>
<sequence>MNPSLFRIILGLLGLLWGSFCQGQNIAFNHLGSENGLSQNSVLAITQDSRGFIWMGTRYGLNRYDTRNFSVFKNDPADSTTLSDNYILSLLSDSRGKLWVGTTQGLNYYDSRNNVFHRLNSPLEKQQGLATLAIHCLFEDSKGSIWVGTSAGVRVLTNPRKPSSRALLKAVASLPPLEVRSLVEDPEGYVWMGTSKGLIRLHPQNGTFHWFTKKDGLTDDFITSLAKDKEQNLWIGTKYGGVNLYRQRHFSALLPAKIDPNIRKIMPDKRGKLWIASLEGLYRYDPDLQQLQTYRHDPENRKSLSQNSIYSLFEDTNGSIWVGTYYRGVDIIYSSLTPFTIHQNHPSASSLSNDVVSYITADNRAQLWIGTEGGGLNTFNTTKGSFQAFKHQPSDPYSISSNLIKSIHWDKRGILWVCTHLGGLNAYHPQSQRFEHFRHDPSNPHSLASDNVIDVAEDAKGNIWVGTDRNGISVFDPHTGLFRTIHTHSTPLKISGEGIRSFFLDSKKNLWIATGAGLNRLDSTGKKMTWFTSGNTLNLKSHDINCVSEDAQGQIWIGTYYGGLCRLNPDEKSVTTFTEKDGLPNDNVLGILEDHQHYLWLSTENGLCRFNPSQQTFKTYTTSDGLPSNEFSPRAYYQSPEGLLYFGTNSGLVSFDPSRIVLNQFLPPLTFTSLKLFNQPVQVGDAQGLLTQDISSTQSLTFTHDQNVFSLDFALLNYIKPGKNQYAYQLQGFEKNWNYVRIPSATYTNLAPGEYTLQIKAANNDGIWTPEPLSLRIRVLPPWWATGWAYLLYACSFSGLLFMLIRFFWLRASLRRNQELHQLKLNFFTNISHEIRTHLTLILGPVDTLIDALREDPVASRQLQHVKNHSNRLLKLVSELMDFRRIESKKLDLKVTHLDIVAFVGEIFDSFEDAAQSHAIQTSFKAQVPAFELYVDPQQMEKVLFNLLTNAFKFTPPQGRIDISILEQSNQLLIQISNTGQGIAPENIKKLFTNYFQVQELTHQTTGYGIGLALSKSIVELHQGTLTVESVLPSATRTGLTTFTIALPKHADHSASKQLVEVDSWQTHKVPFPTPFIAPAALSGDLSKPVLLLIEDNAEVLTFIQETLLPSYRILTARNGWEGWQLASTQIPDVIVSDVTMPEMDGLMLAEKLKQDDRTSHIPLMLLTARASQVHQVSGLALGVDDYVTKPFSVEILQLKIRNLLASRELLRQKYSRMMTLEPQQIPINTQDEVFLHRLIGIIEDHLDHPDFGVNMLASAVAMSTPVLYRKLKALTDLSVNDFIKTIRLKKAAQLLTSQSLTIYEVAYAVGFDDRKYFSKEFKKYFGQTPSEYASAHQSSAMKK</sequence>
<evidence type="ECO:0000259" key="12">
    <source>
        <dbReference type="PROSITE" id="PS50109"/>
    </source>
</evidence>
<dbReference type="InterPro" id="IPR018060">
    <property type="entry name" value="HTH_AraC"/>
</dbReference>
<dbReference type="EC" id="2.7.13.3" evidence="2"/>
<keyword evidence="3 9" id="KW-0597">Phosphoprotein</keyword>
<dbReference type="CDD" id="cd00082">
    <property type="entry name" value="HisKA"/>
    <property type="match status" value="1"/>
</dbReference>
<dbReference type="PRINTS" id="PR00344">
    <property type="entry name" value="BCTRLSENSOR"/>
</dbReference>
<dbReference type="Pfam" id="PF07494">
    <property type="entry name" value="Reg_prop"/>
    <property type="match status" value="9"/>
</dbReference>
<dbReference type="SUPFAM" id="SSF52172">
    <property type="entry name" value="CheY-like"/>
    <property type="match status" value="1"/>
</dbReference>
<gene>
    <name evidence="14" type="ORF">C5O19_24735</name>
</gene>
<keyword evidence="15" id="KW-1185">Reference proteome</keyword>
<keyword evidence="6" id="KW-0805">Transcription regulation</keyword>